<proteinExistence type="predicted"/>
<reference evidence="1" key="2">
    <citation type="journal article" date="2015" name="Fish Shellfish Immunol.">
        <title>Early steps in the European eel (Anguilla anguilla)-Vibrio vulnificus interaction in the gills: Role of the RtxA13 toxin.</title>
        <authorList>
            <person name="Callol A."/>
            <person name="Pajuelo D."/>
            <person name="Ebbesson L."/>
            <person name="Teles M."/>
            <person name="MacKenzie S."/>
            <person name="Amaro C."/>
        </authorList>
    </citation>
    <scope>NUCLEOTIDE SEQUENCE</scope>
</reference>
<dbReference type="EMBL" id="GBXM01019570">
    <property type="protein sequence ID" value="JAH89007.1"/>
    <property type="molecule type" value="Transcribed_RNA"/>
</dbReference>
<reference evidence="1" key="1">
    <citation type="submission" date="2014-11" db="EMBL/GenBank/DDBJ databases">
        <authorList>
            <person name="Amaro Gonzalez C."/>
        </authorList>
    </citation>
    <scope>NUCLEOTIDE SEQUENCE</scope>
</reference>
<name>A0A0E9WF79_ANGAN</name>
<sequence length="35" mass="4255">MQEGSLNSHPGNRTRLQRYLRIKNLIHFLILFLFQ</sequence>
<accession>A0A0E9WF79</accession>
<evidence type="ECO:0000313" key="1">
    <source>
        <dbReference type="EMBL" id="JAH89007.1"/>
    </source>
</evidence>
<dbReference type="AlphaFoldDB" id="A0A0E9WF79"/>
<protein>
    <submittedName>
        <fullName evidence="1">Uncharacterized protein</fullName>
    </submittedName>
</protein>
<organism evidence="1">
    <name type="scientific">Anguilla anguilla</name>
    <name type="common">European freshwater eel</name>
    <name type="synonym">Muraena anguilla</name>
    <dbReference type="NCBI Taxonomy" id="7936"/>
    <lineage>
        <taxon>Eukaryota</taxon>
        <taxon>Metazoa</taxon>
        <taxon>Chordata</taxon>
        <taxon>Craniata</taxon>
        <taxon>Vertebrata</taxon>
        <taxon>Euteleostomi</taxon>
        <taxon>Actinopterygii</taxon>
        <taxon>Neopterygii</taxon>
        <taxon>Teleostei</taxon>
        <taxon>Anguilliformes</taxon>
        <taxon>Anguillidae</taxon>
        <taxon>Anguilla</taxon>
    </lineage>
</organism>